<feature type="signal peptide" evidence="10">
    <location>
        <begin position="1"/>
        <end position="22"/>
    </location>
</feature>
<evidence type="ECO:0000256" key="10">
    <source>
        <dbReference type="SAM" id="SignalP"/>
    </source>
</evidence>
<dbReference type="EMBL" id="KV784353">
    <property type="protein sequence ID" value="OEU23739.1"/>
    <property type="molecule type" value="Genomic_DNA"/>
</dbReference>
<evidence type="ECO:0000256" key="1">
    <source>
        <dbReference type="ARBA" id="ARBA00001946"/>
    </source>
</evidence>
<keyword evidence="12" id="KW-1185">Reference proteome</keyword>
<dbReference type="GO" id="GO:0005829">
    <property type="term" value="C:cytosol"/>
    <property type="evidence" value="ECO:0007669"/>
    <property type="project" value="TreeGrafter"/>
</dbReference>
<dbReference type="PANTHER" id="PTHR30523:SF6">
    <property type="entry name" value="PHOSPHOENOLPYRUVATE CARBOXYLASE"/>
    <property type="match status" value="1"/>
</dbReference>
<dbReference type="EC" id="4.1.1.31" evidence="3"/>
<dbReference type="InterPro" id="IPR022805">
    <property type="entry name" value="PEP_COase_bac/pln-type"/>
</dbReference>
<evidence type="ECO:0000313" key="12">
    <source>
        <dbReference type="Proteomes" id="UP000095751"/>
    </source>
</evidence>
<sequence length="1019" mass="114355">MKVSLLTVVALSLLANPSGTFASSSRNRKNTVLPWTTVKKIFNPRGGAASDDTSSDSHVLLGIDEEATESLEVSVPLSQSSTLSKNDAPLTRDIEMLTEILSDLVQHENPKVHDLYEEFIGYGRQRAANPSDETPLQTMIERAKSLTASECLGINRCISTALSLVNSAEVQHRLRAIKQHERDVPTKLPGPLYHMEDSIKGTIQLLLDSEGASKEEIYNQLCSQSVELVLTAHPTEVNRKSVLRKYRKCTELLAYLERPDLLPHEQLTGTLDLQRIVSSVWGMDEIRRNKPTVQKEAAGGLAIIDTSLWTAVPNYLRKLDAQCLASLGKRLPLEVCPIRFASWIGGDRDGNPNVTPQVTREVVLHQRLRAARLYLQDLTELESQLAISSRFSSKMIELASSIPNAFHKRELYRRVISHMRKRLVKTANEIEMKLANEYFQNDPDQAYYSMKNLFGDESDEDVLESVTKAEDLLGPLRIMHESLIETGFDLVADGLLSDIVRRLKVFGITLVPLDIREESTQHTNALDSITRWLGIGSYADWDEDARINWLASELSSRRPLFPSERLQSMEFDPMVIRTLEVFQTASELEPEALGAYVISQCQTASDVLAVMLLQKQFGMTARNGNMMRVAPLFETLNDLNNAPERLKTLFSVPAYVAAINGKQEVMVGYSDSAKDAGRLAACWAQYLSQERMVEVANKAGIELCFFHGKGGTVGRGGNPALYRAVLSHPPNTINGRFRVTEQGEMITQNYGSTQIAEHTLDIYTAAVLRETFTKHVEPTDGWRKQMEKISDKSCNDYRHLVNEEPRFVPYFREATPELELQILNIGSRPAKRNPKGGIESLRAIPWTFAWTQTRTHLSAWLGVGAGLTATDTEDLECLQDMYNSWPWFRELIDLISMIVSKTDFSVSKNYDDQLVSSEESKQLGVEVREKLVQTRQSILDVTQSEIVAGHHVALQRASNSIRAPYVDPLNVIQAELMKRFRALDQREDLTTEEEMEKQTLQDALVVCINGISSGMRNSG</sequence>
<dbReference type="AlphaFoldDB" id="A0A1E7G010"/>
<dbReference type="InterPro" id="IPR015813">
    <property type="entry name" value="Pyrv/PenolPyrv_kinase-like_dom"/>
</dbReference>
<dbReference type="PANTHER" id="PTHR30523">
    <property type="entry name" value="PHOSPHOENOLPYRUVATE CARBOXYLASE"/>
    <property type="match status" value="1"/>
</dbReference>
<evidence type="ECO:0000256" key="9">
    <source>
        <dbReference type="PROSITE-ProRule" id="PRU10112"/>
    </source>
</evidence>
<dbReference type="OrthoDB" id="1365747at2759"/>
<dbReference type="InterPro" id="IPR018129">
    <property type="entry name" value="PEP_COase_Lys_AS"/>
</dbReference>
<comment type="similarity">
    <text evidence="2">Belongs to the PEPCase type 1 family.</text>
</comment>
<dbReference type="GO" id="GO:0008964">
    <property type="term" value="F:phosphoenolpyruvate carboxylase activity"/>
    <property type="evidence" value="ECO:0007669"/>
    <property type="project" value="UniProtKB-EC"/>
</dbReference>
<dbReference type="GO" id="GO:0006099">
    <property type="term" value="P:tricarboxylic acid cycle"/>
    <property type="evidence" value="ECO:0007669"/>
    <property type="project" value="InterPro"/>
</dbReference>
<dbReference type="PROSITE" id="PS00781">
    <property type="entry name" value="PEPCASE_1"/>
    <property type="match status" value="1"/>
</dbReference>
<evidence type="ECO:0000256" key="3">
    <source>
        <dbReference type="ARBA" id="ARBA00012305"/>
    </source>
</evidence>
<evidence type="ECO:0000256" key="7">
    <source>
        <dbReference type="ARBA" id="ARBA00048995"/>
    </source>
</evidence>
<feature type="chain" id="PRO_5009193717" description="phosphoenolpyruvate carboxylase" evidence="10">
    <location>
        <begin position="23"/>
        <end position="1019"/>
    </location>
</feature>
<evidence type="ECO:0000313" key="11">
    <source>
        <dbReference type="EMBL" id="OEU23739.1"/>
    </source>
</evidence>
<dbReference type="FunCoup" id="A0A1E7G010">
    <property type="interactions" value="61"/>
</dbReference>
<keyword evidence="4" id="KW-0460">Magnesium</keyword>
<dbReference type="Proteomes" id="UP000095751">
    <property type="component" value="Unassembled WGS sequence"/>
</dbReference>
<comment type="catalytic activity">
    <reaction evidence="7">
        <text>oxaloacetate + phosphate = phosphoenolpyruvate + hydrogencarbonate</text>
        <dbReference type="Rhea" id="RHEA:28370"/>
        <dbReference type="ChEBI" id="CHEBI:16452"/>
        <dbReference type="ChEBI" id="CHEBI:17544"/>
        <dbReference type="ChEBI" id="CHEBI:43474"/>
        <dbReference type="ChEBI" id="CHEBI:58702"/>
        <dbReference type="EC" id="4.1.1.31"/>
    </reaction>
</comment>
<dbReference type="KEGG" id="fcy:FRACYDRAFT_259279"/>
<accession>A0A1E7G010</accession>
<gene>
    <name evidence="11" type="primary">PEPC1</name>
    <name evidence="11" type="ORF">FRACYDRAFT_259279</name>
</gene>
<dbReference type="InterPro" id="IPR021135">
    <property type="entry name" value="PEP_COase"/>
</dbReference>
<dbReference type="NCBIfam" id="NF000584">
    <property type="entry name" value="PRK00009.1"/>
    <property type="match status" value="1"/>
</dbReference>
<name>A0A1E7G010_9STRA</name>
<comment type="cofactor">
    <cofactor evidence="1">
        <name>Mg(2+)</name>
        <dbReference type="ChEBI" id="CHEBI:18420"/>
    </cofactor>
</comment>
<proteinExistence type="inferred from homology"/>
<dbReference type="InterPro" id="IPR033129">
    <property type="entry name" value="PEPCASE_His_AS"/>
</dbReference>
<keyword evidence="5" id="KW-0456">Lyase</keyword>
<dbReference type="HAMAP" id="MF_00595">
    <property type="entry name" value="PEPcase_type1"/>
    <property type="match status" value="1"/>
</dbReference>
<organism evidence="11 12">
    <name type="scientific">Fragilariopsis cylindrus CCMP1102</name>
    <dbReference type="NCBI Taxonomy" id="635003"/>
    <lineage>
        <taxon>Eukaryota</taxon>
        <taxon>Sar</taxon>
        <taxon>Stramenopiles</taxon>
        <taxon>Ochrophyta</taxon>
        <taxon>Bacillariophyta</taxon>
        <taxon>Bacillariophyceae</taxon>
        <taxon>Bacillariophycidae</taxon>
        <taxon>Bacillariales</taxon>
        <taxon>Bacillariaceae</taxon>
        <taxon>Fragilariopsis</taxon>
    </lineage>
</organism>
<reference evidence="11 12" key="1">
    <citation type="submission" date="2016-09" db="EMBL/GenBank/DDBJ databases">
        <title>Extensive genetic diversity and differential bi-allelic expression allows diatom success in the polar Southern Ocean.</title>
        <authorList>
            <consortium name="DOE Joint Genome Institute"/>
            <person name="Mock T."/>
            <person name="Otillar R.P."/>
            <person name="Strauss J."/>
            <person name="Dupont C."/>
            <person name="Frickenhaus S."/>
            <person name="Maumus F."/>
            <person name="Mcmullan M."/>
            <person name="Sanges R."/>
            <person name="Schmutz J."/>
            <person name="Toseland A."/>
            <person name="Valas R."/>
            <person name="Veluchamy A."/>
            <person name="Ward B.J."/>
            <person name="Allen A."/>
            <person name="Barry K."/>
            <person name="Falciatore A."/>
            <person name="Ferrante M."/>
            <person name="Fortunato A.E."/>
            <person name="Gloeckner G."/>
            <person name="Gruber A."/>
            <person name="Hipkin R."/>
            <person name="Janech M."/>
            <person name="Kroth P."/>
            <person name="Leese F."/>
            <person name="Lindquist E."/>
            <person name="Lyon B.R."/>
            <person name="Martin J."/>
            <person name="Mayer C."/>
            <person name="Parker M."/>
            <person name="Quesneville H."/>
            <person name="Raymond J."/>
            <person name="Uhlig C."/>
            <person name="Valentin K.U."/>
            <person name="Worden A.Z."/>
            <person name="Armbrust E.V."/>
            <person name="Bowler C."/>
            <person name="Green B."/>
            <person name="Moulton V."/>
            <person name="Van Oosterhout C."/>
            <person name="Grigoriev I."/>
        </authorList>
    </citation>
    <scope>NUCLEOTIDE SEQUENCE [LARGE SCALE GENOMIC DNA]</scope>
    <source>
        <strain evidence="11 12">CCMP1102</strain>
    </source>
</reference>
<protein>
    <recommendedName>
        <fullName evidence="3">phosphoenolpyruvate carboxylase</fullName>
        <ecNumber evidence="3">4.1.1.31</ecNumber>
    </recommendedName>
</protein>
<evidence type="ECO:0000256" key="6">
    <source>
        <dbReference type="ARBA" id="ARBA00023300"/>
    </source>
</evidence>
<dbReference type="Pfam" id="PF00311">
    <property type="entry name" value="PEPcase"/>
    <property type="match status" value="1"/>
</dbReference>
<evidence type="ECO:0000256" key="2">
    <source>
        <dbReference type="ARBA" id="ARBA00008346"/>
    </source>
</evidence>
<evidence type="ECO:0000256" key="4">
    <source>
        <dbReference type="ARBA" id="ARBA00022842"/>
    </source>
</evidence>
<evidence type="ECO:0000256" key="5">
    <source>
        <dbReference type="ARBA" id="ARBA00023239"/>
    </source>
</evidence>
<feature type="active site" evidence="9">
    <location>
        <position position="674"/>
    </location>
</feature>
<keyword evidence="6" id="KW-0120">Carbon dioxide fixation</keyword>
<keyword evidence="11" id="KW-0670">Pyruvate</keyword>
<dbReference type="Gene3D" id="1.20.1440.90">
    <property type="entry name" value="Phosphoenolpyruvate/pyruvate domain"/>
    <property type="match status" value="1"/>
</dbReference>
<dbReference type="PROSITE" id="PS00393">
    <property type="entry name" value="PEPCASE_2"/>
    <property type="match status" value="1"/>
</dbReference>
<dbReference type="PRINTS" id="PR00150">
    <property type="entry name" value="PEPCARBXLASE"/>
</dbReference>
<dbReference type="GO" id="GO:0015977">
    <property type="term" value="P:carbon fixation"/>
    <property type="evidence" value="ECO:0007669"/>
    <property type="project" value="UniProtKB-KW"/>
</dbReference>
<dbReference type="InParanoid" id="A0A1E7G010"/>
<dbReference type="SUPFAM" id="SSF51621">
    <property type="entry name" value="Phosphoenolpyruvate/pyruvate domain"/>
    <property type="match status" value="1"/>
</dbReference>
<feature type="active site" evidence="8">
    <location>
        <position position="233"/>
    </location>
</feature>
<evidence type="ECO:0000256" key="8">
    <source>
        <dbReference type="PROSITE-ProRule" id="PRU10111"/>
    </source>
</evidence>
<keyword evidence="10" id="KW-0732">Signal</keyword>